<name>A0A172XCL2_BORTU</name>
<protein>
    <submittedName>
        <fullName evidence="1">Uncharacterized protein</fullName>
    </submittedName>
</protein>
<dbReference type="AlphaFoldDB" id="A0A172XCL2"/>
<accession>A0A172XCL2</accession>
<gene>
    <name evidence="1" type="ORF">A7978_04225</name>
</gene>
<proteinExistence type="predicted"/>
<sequence>MVKLIIKIFMAILFIGCETLNYCPPKNNISSIMLLNPSSDIYAYINLSKNRFIYNELKFKYKIGLNTVGNLYLSYTKDPETFSVIITGNFPKNIFWGIQNNSNFESYGNIFIKPKWKIKNSNIYITPTKNKKGILINQKEITQKSENILTTKYIDILDQNEIFFWIKDIAKLMPNNIKKINRIPFNKGIFIANSENDQDYNLQAYLHTDNPAILSILSKKLIPILLASTTKIIISSPIKTRIKDQNTVELKFNVNKISIKEFITSLILTKDEKSQVSESNRPYY</sequence>
<dbReference type="Proteomes" id="UP000264231">
    <property type="component" value="Chromosome"/>
</dbReference>
<reference evidence="1 2" key="1">
    <citation type="submission" date="2016-05" db="EMBL/GenBank/DDBJ databases">
        <title>Chromosome and linear plasmid sequence of a 2015 human isolate of tick-borne relapsing fever spirochete, Borrelia turicatae.</title>
        <authorList>
            <person name="Kingry L.C."/>
            <person name="Dhwani B."/>
            <person name="Replogle A."/>
            <person name="Sexton C."/>
            <person name="Rowe L."/>
            <person name="Stermole B.M."/>
            <person name="Christensen A.M."/>
            <person name="Schriefer M.E."/>
        </authorList>
    </citation>
    <scope>NUCLEOTIDE SEQUENCE [LARGE SCALE GENOMIC DNA]</scope>
    <source>
        <strain evidence="1 2">BTE5EL</strain>
    </source>
</reference>
<organism evidence="1 2">
    <name type="scientific">Borrelia turicatae</name>
    <dbReference type="NCBI Taxonomy" id="142"/>
    <lineage>
        <taxon>Bacteria</taxon>
        <taxon>Pseudomonadati</taxon>
        <taxon>Spirochaetota</taxon>
        <taxon>Spirochaetia</taxon>
        <taxon>Spirochaetales</taxon>
        <taxon>Borreliaceae</taxon>
        <taxon>Borrelia</taxon>
    </lineage>
</organism>
<dbReference type="RefSeq" id="WP_119024295.1">
    <property type="nucleotide sequence ID" value="NZ_CP015629.1"/>
</dbReference>
<dbReference type="EMBL" id="CP015629">
    <property type="protein sequence ID" value="ANF34277.1"/>
    <property type="molecule type" value="Genomic_DNA"/>
</dbReference>
<evidence type="ECO:0000313" key="2">
    <source>
        <dbReference type="Proteomes" id="UP000264231"/>
    </source>
</evidence>
<evidence type="ECO:0000313" key="1">
    <source>
        <dbReference type="EMBL" id="ANF34277.1"/>
    </source>
</evidence>